<evidence type="ECO:0000259" key="3">
    <source>
        <dbReference type="Pfam" id="PF13828"/>
    </source>
</evidence>
<feature type="compositionally biased region" description="Low complexity" evidence="1">
    <location>
        <begin position="44"/>
        <end position="59"/>
    </location>
</feature>
<feature type="transmembrane region" description="Helical" evidence="2">
    <location>
        <begin position="70"/>
        <end position="98"/>
    </location>
</feature>
<feature type="region of interest" description="Disordered" evidence="1">
    <location>
        <begin position="1"/>
        <end position="59"/>
    </location>
</feature>
<keyword evidence="2" id="KW-1133">Transmembrane helix</keyword>
<comment type="caution">
    <text evidence="4">The sequence shown here is derived from an EMBL/GenBank/DDBJ whole genome shotgun (WGS) entry which is preliminary data.</text>
</comment>
<feature type="compositionally biased region" description="Basic and acidic residues" evidence="1">
    <location>
        <begin position="1"/>
        <end position="11"/>
    </location>
</feature>
<dbReference type="InterPro" id="IPR025241">
    <property type="entry name" value="DUF4190"/>
</dbReference>
<feature type="transmembrane region" description="Helical" evidence="2">
    <location>
        <begin position="110"/>
        <end position="133"/>
    </location>
</feature>
<protein>
    <submittedName>
        <fullName evidence="4">DUF4190 domain-containing protein</fullName>
    </submittedName>
</protein>
<dbReference type="Proteomes" id="UP001611580">
    <property type="component" value="Unassembled WGS sequence"/>
</dbReference>
<feature type="domain" description="DUF4190" evidence="3">
    <location>
        <begin position="66"/>
        <end position="128"/>
    </location>
</feature>
<evidence type="ECO:0000256" key="1">
    <source>
        <dbReference type="SAM" id="MobiDB-lite"/>
    </source>
</evidence>
<dbReference type="Pfam" id="PF13828">
    <property type="entry name" value="DUF4190"/>
    <property type="match status" value="1"/>
</dbReference>
<reference evidence="4 5" key="1">
    <citation type="submission" date="2024-10" db="EMBL/GenBank/DDBJ databases">
        <title>The Natural Products Discovery Center: Release of the First 8490 Sequenced Strains for Exploring Actinobacteria Biosynthetic Diversity.</title>
        <authorList>
            <person name="Kalkreuter E."/>
            <person name="Kautsar S.A."/>
            <person name="Yang D."/>
            <person name="Bader C.D."/>
            <person name="Teijaro C.N."/>
            <person name="Fluegel L."/>
            <person name="Davis C.M."/>
            <person name="Simpson J.R."/>
            <person name="Lauterbach L."/>
            <person name="Steele A.D."/>
            <person name="Gui C."/>
            <person name="Meng S."/>
            <person name="Li G."/>
            <person name="Viehrig K."/>
            <person name="Ye F."/>
            <person name="Su P."/>
            <person name="Kiefer A.F."/>
            <person name="Nichols A."/>
            <person name="Cepeda A.J."/>
            <person name="Yan W."/>
            <person name="Fan B."/>
            <person name="Jiang Y."/>
            <person name="Adhikari A."/>
            <person name="Zheng C.-J."/>
            <person name="Schuster L."/>
            <person name="Cowan T.M."/>
            <person name="Smanski M.J."/>
            <person name="Chevrette M.G."/>
            <person name="De Carvalho L.P.S."/>
            <person name="Shen B."/>
        </authorList>
    </citation>
    <scope>NUCLEOTIDE SEQUENCE [LARGE SCALE GENOMIC DNA]</scope>
    <source>
        <strain evidence="4 5">NPDC019481</strain>
    </source>
</reference>
<organism evidence="4 5">
    <name type="scientific">Promicromonospora kroppenstedtii</name>
    <dbReference type="NCBI Taxonomy" id="440482"/>
    <lineage>
        <taxon>Bacteria</taxon>
        <taxon>Bacillati</taxon>
        <taxon>Actinomycetota</taxon>
        <taxon>Actinomycetes</taxon>
        <taxon>Micrococcales</taxon>
        <taxon>Promicromonosporaceae</taxon>
        <taxon>Promicromonospora</taxon>
    </lineage>
</organism>
<feature type="compositionally biased region" description="Low complexity" evidence="1">
    <location>
        <begin position="18"/>
        <end position="35"/>
    </location>
</feature>
<evidence type="ECO:0000256" key="2">
    <source>
        <dbReference type="SAM" id="Phobius"/>
    </source>
</evidence>
<evidence type="ECO:0000313" key="5">
    <source>
        <dbReference type="Proteomes" id="UP001611580"/>
    </source>
</evidence>
<keyword evidence="2" id="KW-0812">Transmembrane</keyword>
<keyword evidence="5" id="KW-1185">Reference proteome</keyword>
<accession>A0ABW7XGE5</accession>
<sequence length="370" mass="38172">MGEREFERTQDLRFTASEPPTSETLPLAPPSSAAPGPTPPSVVPSPHGSAPYGSAGAPAAQVNPHATTSLVLGITSLFLSLPFVPSILGIILGFVGLARSRRTDPPTGRGAAIAGIVLSIVGVVLGVFVAMAASTFVSDAARAIVDRSTAAPEGGATPAPPADFVEVDAAQWKSVVEHPGDAEGQAVVVFAEVARFDSTTGTDRFLGGLGVDQPGTERELEDPAVVIGPEVMLDGVETGDVLRIHAVVTGSFELRTDLGGTVTVPALTIAEFEDVGFVDLGADLAVGSAEIKQPGWISVPVVVTNGGTQAFTYSATLVAESKNGKKTYDRGPVFVEKLGPGEKEKVAVDFFEGVPADAVYRVESVERFVE</sequence>
<dbReference type="RefSeq" id="WP_397402610.1">
    <property type="nucleotide sequence ID" value="NZ_JBIRYI010000003.1"/>
</dbReference>
<proteinExistence type="predicted"/>
<gene>
    <name evidence="4" type="ORF">ACH47X_06695</name>
</gene>
<evidence type="ECO:0000313" key="4">
    <source>
        <dbReference type="EMBL" id="MFI2486581.1"/>
    </source>
</evidence>
<dbReference type="EMBL" id="JBIRYI010000003">
    <property type="protein sequence ID" value="MFI2486581.1"/>
    <property type="molecule type" value="Genomic_DNA"/>
</dbReference>
<keyword evidence="2" id="KW-0472">Membrane</keyword>
<name>A0ABW7XGE5_9MICO</name>